<keyword evidence="1" id="KW-0812">Transmembrane</keyword>
<feature type="domain" description="HTH luxR-type" evidence="2">
    <location>
        <begin position="6"/>
        <end position="71"/>
    </location>
</feature>
<gene>
    <name evidence="3" type="ORF">M1K48_00355</name>
</gene>
<dbReference type="InterPro" id="IPR036388">
    <property type="entry name" value="WH-like_DNA-bd_sf"/>
</dbReference>
<dbReference type="SUPFAM" id="SSF46894">
    <property type="entry name" value="C-terminal effector domain of the bipartite response regulators"/>
    <property type="match status" value="1"/>
</dbReference>
<dbReference type="EMBL" id="CP097253">
    <property type="protein sequence ID" value="UUR08138.1"/>
    <property type="molecule type" value="Genomic_DNA"/>
</dbReference>
<evidence type="ECO:0000256" key="1">
    <source>
        <dbReference type="SAM" id="Phobius"/>
    </source>
</evidence>
<keyword evidence="1" id="KW-0472">Membrane</keyword>
<protein>
    <submittedName>
        <fullName evidence="3">Helix-turn-helix transcriptional regulator</fullName>
    </submittedName>
</protein>
<name>A0ABY5MV72_9SPHN</name>
<dbReference type="Gene3D" id="1.10.10.10">
    <property type="entry name" value="Winged helix-like DNA-binding domain superfamily/Winged helix DNA-binding domain"/>
    <property type="match status" value="1"/>
</dbReference>
<keyword evidence="1" id="KW-1133">Transmembrane helix</keyword>
<dbReference type="Proteomes" id="UP000831921">
    <property type="component" value="Chromosome"/>
</dbReference>
<feature type="transmembrane region" description="Helical" evidence="1">
    <location>
        <begin position="123"/>
        <end position="147"/>
    </location>
</feature>
<reference evidence="3 4" key="1">
    <citation type="submission" date="2022-05" db="EMBL/GenBank/DDBJ databases">
        <title>S8-45 Sphingomonas ultraviolaceadurans.</title>
        <authorList>
            <person name="Liu Y."/>
        </authorList>
    </citation>
    <scope>NUCLEOTIDE SEQUENCE [LARGE SCALE GENOMIC DNA]</scope>
    <source>
        <strain evidence="3 4">S8-45</strain>
    </source>
</reference>
<accession>A0ABY5MV72</accession>
<dbReference type="InterPro" id="IPR016032">
    <property type="entry name" value="Sig_transdc_resp-reg_C-effctor"/>
</dbReference>
<dbReference type="RefSeq" id="WP_249503919.1">
    <property type="nucleotide sequence ID" value="NZ_CP097253.1"/>
</dbReference>
<evidence type="ECO:0000259" key="2">
    <source>
        <dbReference type="PROSITE" id="PS50043"/>
    </source>
</evidence>
<keyword evidence="4" id="KW-1185">Reference proteome</keyword>
<sequence>MTNVSEKRGDWPLTDRQFQCLEGFWARKTSKQIALELSISHHSVEKHLLACRERLQVSSSAEAARMIFAGDEALAVRPYYEASELHPDAAMSQRSGTHQLPCGSVGVTTEMAPLNRFGAGMTLFLILAIALGSILAVAGLIAAAQGANELGSALLS</sequence>
<dbReference type="InterPro" id="IPR000792">
    <property type="entry name" value="Tscrpt_reg_LuxR_C"/>
</dbReference>
<dbReference type="SMART" id="SM00421">
    <property type="entry name" value="HTH_LUXR"/>
    <property type="match status" value="1"/>
</dbReference>
<proteinExistence type="predicted"/>
<evidence type="ECO:0000313" key="3">
    <source>
        <dbReference type="EMBL" id="UUR08138.1"/>
    </source>
</evidence>
<evidence type="ECO:0000313" key="4">
    <source>
        <dbReference type="Proteomes" id="UP000831921"/>
    </source>
</evidence>
<dbReference type="Pfam" id="PF00196">
    <property type="entry name" value="GerE"/>
    <property type="match status" value="1"/>
</dbReference>
<organism evidence="3 4">
    <name type="scientific">Sphingomonas glaciei</name>
    <dbReference type="NCBI Taxonomy" id="2938948"/>
    <lineage>
        <taxon>Bacteria</taxon>
        <taxon>Pseudomonadati</taxon>
        <taxon>Pseudomonadota</taxon>
        <taxon>Alphaproteobacteria</taxon>
        <taxon>Sphingomonadales</taxon>
        <taxon>Sphingomonadaceae</taxon>
        <taxon>Sphingomonas</taxon>
    </lineage>
</organism>
<dbReference type="PROSITE" id="PS50043">
    <property type="entry name" value="HTH_LUXR_2"/>
    <property type="match status" value="1"/>
</dbReference>